<protein>
    <submittedName>
        <fullName evidence="3">Pilus assembly protein</fullName>
    </submittedName>
</protein>
<evidence type="ECO:0000259" key="2">
    <source>
        <dbReference type="Pfam" id="PF13400"/>
    </source>
</evidence>
<keyword evidence="1" id="KW-1133">Transmembrane helix</keyword>
<reference evidence="3" key="1">
    <citation type="submission" date="2020-09" db="EMBL/GenBank/DDBJ databases">
        <title>Brevundimonas sp. LVF2 isolated from a puddle in Goettingen, Germany.</title>
        <authorList>
            <person name="Friedrich I."/>
            <person name="Klassen A."/>
            <person name="Hannes N."/>
            <person name="Schneider D."/>
            <person name="Hertel R."/>
            <person name="Daniel R."/>
        </authorList>
    </citation>
    <scope>NUCLEOTIDE SEQUENCE</scope>
    <source>
        <strain evidence="3">LVF2</strain>
    </source>
</reference>
<evidence type="ECO:0000256" key="1">
    <source>
        <dbReference type="SAM" id="Phobius"/>
    </source>
</evidence>
<keyword evidence="4" id="KW-1185">Reference proteome</keyword>
<dbReference type="KEGG" id="bgoe:IFJ75_14350"/>
<dbReference type="RefSeq" id="WP_207868864.1">
    <property type="nucleotide sequence ID" value="NZ_CP062222.1"/>
</dbReference>
<dbReference type="Pfam" id="PF13400">
    <property type="entry name" value="Tad"/>
    <property type="match status" value="1"/>
</dbReference>
<proteinExistence type="predicted"/>
<name>A0A975C053_9CAUL</name>
<feature type="transmembrane region" description="Helical" evidence="1">
    <location>
        <begin position="28"/>
        <end position="50"/>
    </location>
</feature>
<sequence>MRRGLARGALTWLQQRLGAFHTDERGNIALMFALCGPAVILLSVGAIDLAHVQSSRVRLQDVADTAALAGANELGLAINEKAAIERADAFVRGHVAEWDGAPEIQSDVTVFSRDGQRVIQVVLKGHNPSFFANMLPPGGWNYEAQARAVAVGLTPLCVLVSGDAGSKLLNIKDTGRISAPKCLVHSNRDILVEGGSLEAYQVQAVTSARGIISPDPGTGARPIDDPFKTLSLKEQSPCPLVDIAVPDVLTGTFHLAPGVHCGQFKMAGDSVLVLDPGEHWFLEGKLEMKGNSRLEGNDVVLFFDKKSNFDFKDHSTVNLDGRKRGAWAGMVMVAARGNTQDFGISSDHVESLLGVIYVPDAQLIVEGGKADIARDSAWTVIVARSLQLKGAPSLIINANYASTDVPVPTGVGPRDGGSQLVQ</sequence>
<dbReference type="AlphaFoldDB" id="A0A975C053"/>
<dbReference type="InterPro" id="IPR028087">
    <property type="entry name" value="Tad_N"/>
</dbReference>
<keyword evidence="1" id="KW-0472">Membrane</keyword>
<evidence type="ECO:0000313" key="3">
    <source>
        <dbReference type="EMBL" id="QTC90449.1"/>
    </source>
</evidence>
<dbReference type="EMBL" id="CP062222">
    <property type="protein sequence ID" value="QTC90449.1"/>
    <property type="molecule type" value="Genomic_DNA"/>
</dbReference>
<gene>
    <name evidence="3" type="ORF">IFJ75_14350</name>
</gene>
<organism evidence="3 4">
    <name type="scientific">Brevundimonas goettingensis</name>
    <dbReference type="NCBI Taxonomy" id="2774190"/>
    <lineage>
        <taxon>Bacteria</taxon>
        <taxon>Pseudomonadati</taxon>
        <taxon>Pseudomonadota</taxon>
        <taxon>Alphaproteobacteria</taxon>
        <taxon>Caulobacterales</taxon>
        <taxon>Caulobacteraceae</taxon>
        <taxon>Brevundimonas</taxon>
    </lineage>
</organism>
<feature type="domain" description="Putative Flp pilus-assembly TadG-like N-terminal" evidence="2">
    <location>
        <begin position="26"/>
        <end position="72"/>
    </location>
</feature>
<keyword evidence="1" id="KW-0812">Transmembrane</keyword>
<dbReference type="Proteomes" id="UP000663918">
    <property type="component" value="Chromosome"/>
</dbReference>
<evidence type="ECO:0000313" key="4">
    <source>
        <dbReference type="Proteomes" id="UP000663918"/>
    </source>
</evidence>
<accession>A0A975C053</accession>